<protein>
    <submittedName>
        <fullName evidence="2">Uncharacterized protein</fullName>
    </submittedName>
</protein>
<name>A0A561QCN8_9HYPH</name>
<accession>A0A561QCN8</accession>
<feature type="region of interest" description="Disordered" evidence="1">
    <location>
        <begin position="1"/>
        <end position="61"/>
    </location>
</feature>
<evidence type="ECO:0000313" key="3">
    <source>
        <dbReference type="Proteomes" id="UP000320653"/>
    </source>
</evidence>
<dbReference type="RefSeq" id="WP_145641825.1">
    <property type="nucleotide sequence ID" value="NZ_VIWP01000009.1"/>
</dbReference>
<organism evidence="2 3">
    <name type="scientific">Neorhizobium alkalisoli</name>
    <dbReference type="NCBI Taxonomy" id="528178"/>
    <lineage>
        <taxon>Bacteria</taxon>
        <taxon>Pseudomonadati</taxon>
        <taxon>Pseudomonadota</taxon>
        <taxon>Alphaproteobacteria</taxon>
        <taxon>Hyphomicrobiales</taxon>
        <taxon>Rhizobiaceae</taxon>
        <taxon>Rhizobium/Agrobacterium group</taxon>
        <taxon>Neorhizobium</taxon>
    </lineage>
</organism>
<proteinExistence type="predicted"/>
<sequence length="61" mass="6831">MHSRLEQLNEQVRDGAETMPEFADVTLEPLPTPRSKPDELLDEALMESFPASDPMASGRMD</sequence>
<dbReference type="AlphaFoldDB" id="A0A561QCN8"/>
<comment type="caution">
    <text evidence="2">The sequence shown here is derived from an EMBL/GenBank/DDBJ whole genome shotgun (WGS) entry which is preliminary data.</text>
</comment>
<evidence type="ECO:0000313" key="2">
    <source>
        <dbReference type="EMBL" id="TWF48051.1"/>
    </source>
</evidence>
<dbReference type="EMBL" id="VIWP01000009">
    <property type="protein sequence ID" value="TWF48051.1"/>
    <property type="molecule type" value="Genomic_DNA"/>
</dbReference>
<evidence type="ECO:0000256" key="1">
    <source>
        <dbReference type="SAM" id="MobiDB-lite"/>
    </source>
</evidence>
<dbReference type="OrthoDB" id="8392808at2"/>
<reference evidence="2 3" key="1">
    <citation type="submission" date="2019-06" db="EMBL/GenBank/DDBJ databases">
        <title>Sorghum-associated microbial communities from plants grown in Nebraska, USA.</title>
        <authorList>
            <person name="Schachtman D."/>
        </authorList>
    </citation>
    <scope>NUCLEOTIDE SEQUENCE [LARGE SCALE GENOMIC DNA]</scope>
    <source>
        <strain evidence="2 3">1225</strain>
    </source>
</reference>
<gene>
    <name evidence="2" type="ORF">FHW37_109114</name>
</gene>
<keyword evidence="3" id="KW-1185">Reference proteome</keyword>
<dbReference type="Proteomes" id="UP000320653">
    <property type="component" value="Unassembled WGS sequence"/>
</dbReference>
<feature type="compositionally biased region" description="Basic and acidic residues" evidence="1">
    <location>
        <begin position="1"/>
        <end position="16"/>
    </location>
</feature>